<dbReference type="RefSeq" id="WP_034627126.1">
    <property type="nucleotide sequence ID" value="NZ_JRJU01000005.1"/>
</dbReference>
<dbReference type="eggNOG" id="COG1484">
    <property type="taxonomic scope" value="Bacteria"/>
</dbReference>
<evidence type="ECO:0000313" key="2">
    <source>
        <dbReference type="EMBL" id="KHF41033.1"/>
    </source>
</evidence>
<dbReference type="OrthoDB" id="61127at2"/>
<dbReference type="EMBL" id="JRJU01000005">
    <property type="protein sequence ID" value="KHF41033.1"/>
    <property type="molecule type" value="Genomic_DNA"/>
</dbReference>
<protein>
    <submittedName>
        <fullName evidence="2">Primosomal protein DnaI</fullName>
    </submittedName>
</protein>
<dbReference type="STRING" id="333138.LQ50_06505"/>
<dbReference type="InterPro" id="IPR027417">
    <property type="entry name" value="P-loop_NTPase"/>
</dbReference>
<dbReference type="SMART" id="SM00382">
    <property type="entry name" value="AAA"/>
    <property type="match status" value="1"/>
</dbReference>
<keyword evidence="3" id="KW-1185">Reference proteome</keyword>
<reference evidence="2 3" key="1">
    <citation type="submission" date="2014-09" db="EMBL/GenBank/DDBJ databases">
        <title>Genome sequencing and annotation of Bacillus Okhensis strain Kh10-101T.</title>
        <authorList>
            <person name="Prakash J.S."/>
        </authorList>
    </citation>
    <scope>NUCLEOTIDE SEQUENCE [LARGE SCALE GENOMIC DNA]</scope>
    <source>
        <strain evidence="3">Kh10-101T</strain>
    </source>
</reference>
<gene>
    <name evidence="2" type="ORF">LQ50_06505</name>
</gene>
<dbReference type="GO" id="GO:0005524">
    <property type="term" value="F:ATP binding"/>
    <property type="evidence" value="ECO:0007669"/>
    <property type="project" value="InterPro"/>
</dbReference>
<dbReference type="Gene3D" id="3.40.50.300">
    <property type="entry name" value="P-loop containing nucleotide triphosphate hydrolases"/>
    <property type="match status" value="1"/>
</dbReference>
<dbReference type="AlphaFoldDB" id="A0A0B0IEM5"/>
<accession>A0A0B0IEM5</accession>
<dbReference type="Pfam" id="PF07319">
    <property type="entry name" value="DnaI_N"/>
    <property type="match status" value="1"/>
</dbReference>
<dbReference type="CDD" id="cd00009">
    <property type="entry name" value="AAA"/>
    <property type="match status" value="1"/>
</dbReference>
<dbReference type="PANTHER" id="PTHR30050">
    <property type="entry name" value="CHROMOSOMAL REPLICATION INITIATOR PROTEIN DNAA"/>
    <property type="match status" value="1"/>
</dbReference>
<evidence type="ECO:0000259" key="1">
    <source>
        <dbReference type="SMART" id="SM00382"/>
    </source>
</evidence>
<sequence length="308" mass="35313">MESIQSALKQWSKDKNIEQRLANARKSLLADPLVKSAIENMPVTDETIDQGLIKLYEFKNERNNCESCPGLAACPNMMQGYKPELIFARQAIDLEYHSCSLKKQAESAKKQRQLMKSLYVPKDILTATFDELDLDREREEASRKALAFAVNARPGEDGQGLYFYGRFGVGKTHLMGAIANELREREIESFIVYTPDFFREMKQSIGDGTFQEKLDMVKRAQVLILDDIGAESISAWIRDDVLGAILQHRMLENLPTLFTSNYDYDELEEHLAYSERGGIEELKAKRIMERIKHFTSFVRVEGANRRAR</sequence>
<dbReference type="PANTHER" id="PTHR30050:SF8">
    <property type="entry name" value="PRIMOSOMAL PROTEIN DNAI"/>
    <property type="match status" value="1"/>
</dbReference>
<dbReference type="SUPFAM" id="SSF52540">
    <property type="entry name" value="P-loop containing nucleoside triphosphate hydrolases"/>
    <property type="match status" value="1"/>
</dbReference>
<comment type="caution">
    <text evidence="2">The sequence shown here is derived from an EMBL/GenBank/DDBJ whole genome shotgun (WGS) entry which is preliminary data.</text>
</comment>
<dbReference type="InterPro" id="IPR002611">
    <property type="entry name" value="IstB_ATP-bd"/>
</dbReference>
<dbReference type="GO" id="GO:0006260">
    <property type="term" value="P:DNA replication"/>
    <property type="evidence" value="ECO:0007669"/>
    <property type="project" value="TreeGrafter"/>
</dbReference>
<dbReference type="InterPro" id="IPR009928">
    <property type="entry name" value="DnaI_N"/>
</dbReference>
<evidence type="ECO:0000313" key="3">
    <source>
        <dbReference type="Proteomes" id="UP000030832"/>
    </source>
</evidence>
<dbReference type="Proteomes" id="UP000030832">
    <property type="component" value="Unassembled WGS sequence"/>
</dbReference>
<dbReference type="NCBIfam" id="NF006505">
    <property type="entry name" value="PRK08939.1"/>
    <property type="match status" value="1"/>
</dbReference>
<feature type="domain" description="AAA+ ATPase" evidence="1">
    <location>
        <begin position="157"/>
        <end position="286"/>
    </location>
</feature>
<proteinExistence type="predicted"/>
<dbReference type="Pfam" id="PF01695">
    <property type="entry name" value="IstB_IS21"/>
    <property type="match status" value="1"/>
</dbReference>
<organism evidence="2 3">
    <name type="scientific">Halalkalibacter okhensis</name>
    <dbReference type="NCBI Taxonomy" id="333138"/>
    <lineage>
        <taxon>Bacteria</taxon>
        <taxon>Bacillati</taxon>
        <taxon>Bacillota</taxon>
        <taxon>Bacilli</taxon>
        <taxon>Bacillales</taxon>
        <taxon>Bacillaceae</taxon>
        <taxon>Halalkalibacter</taxon>
    </lineage>
</organism>
<dbReference type="InterPro" id="IPR003593">
    <property type="entry name" value="AAA+_ATPase"/>
</dbReference>
<name>A0A0B0IEM5_9BACI</name>